<dbReference type="SUPFAM" id="SSF53474">
    <property type="entry name" value="alpha/beta-Hydrolases"/>
    <property type="match status" value="1"/>
</dbReference>
<dbReference type="PIRSF" id="PIRSF005211">
    <property type="entry name" value="Ab_hydro_YheT"/>
    <property type="match status" value="1"/>
</dbReference>
<evidence type="ECO:0000259" key="2">
    <source>
        <dbReference type="Pfam" id="PF12146"/>
    </source>
</evidence>
<sequence length="399" mass="45605">MTIISLIVLFLSVYTFNYLYCVAKKPQIIGKDVKFKTFLHKHCPVLQETYWPTFWCVEGRLMSILRVMLHKSVFRVPAVQYKSEILKPPDGGEICLEWMDDDHSNSQNSELEKKPIILFLYGVTGDSDEGYIIEFTKSARKIGYRSVVMNYRGRGKFAIKTAKSYAPPYTGDLELAMEHLKSNHPNTMMICVAVSMGATVLLNYLSKTRDSCGFKAALVFSPAWDMMEVHKSLETSINKPLFSKFILDDLKGQVVANAGLMKPHYDIEVILKCATVQEFEAKVLVKMFGYSNFEEYQTDCRLHHKLPNIKIPVLCLNATDDPISPECAFPIEEANQYSNIILAVTSRGGHVAFLEGWIPIRLNYMTRLFTQFTDAVLKFGEKELFSMDHDICRLTYRKS</sequence>
<evidence type="ECO:0000313" key="4">
    <source>
        <dbReference type="RefSeq" id="XP_006817788.1"/>
    </source>
</evidence>
<dbReference type="InterPro" id="IPR012020">
    <property type="entry name" value="ABHD4"/>
</dbReference>
<dbReference type="RefSeq" id="XP_006817788.1">
    <property type="nucleotide sequence ID" value="XM_006817725.1"/>
</dbReference>
<dbReference type="Pfam" id="PF12146">
    <property type="entry name" value="Hydrolase_4"/>
    <property type="match status" value="1"/>
</dbReference>
<gene>
    <name evidence="4" type="primary">LOC100374172</name>
</gene>
<dbReference type="PANTHER" id="PTHR10794:SF63">
    <property type="entry name" value="ALPHA_BETA HYDROLASE 1, ISOFORM A"/>
    <property type="match status" value="1"/>
</dbReference>
<organism evidence="3 4">
    <name type="scientific">Saccoglossus kowalevskii</name>
    <name type="common">Acorn worm</name>
    <dbReference type="NCBI Taxonomy" id="10224"/>
    <lineage>
        <taxon>Eukaryota</taxon>
        <taxon>Metazoa</taxon>
        <taxon>Hemichordata</taxon>
        <taxon>Enteropneusta</taxon>
        <taxon>Harrimaniidae</taxon>
        <taxon>Saccoglossus</taxon>
    </lineage>
</organism>
<accession>A0ABM0MCP7</accession>
<comment type="similarity">
    <text evidence="1">Belongs to the AB hydrolase superfamily. AB hydrolase 4 family.</text>
</comment>
<evidence type="ECO:0000313" key="3">
    <source>
        <dbReference type="Proteomes" id="UP000694865"/>
    </source>
</evidence>
<reference evidence="4" key="1">
    <citation type="submission" date="2025-08" db="UniProtKB">
        <authorList>
            <consortium name="RefSeq"/>
        </authorList>
    </citation>
    <scope>IDENTIFICATION</scope>
    <source>
        <tissue evidence="4">Testes</tissue>
    </source>
</reference>
<dbReference type="Proteomes" id="UP000694865">
    <property type="component" value="Unplaced"/>
</dbReference>
<dbReference type="InterPro" id="IPR022742">
    <property type="entry name" value="Hydrolase_4"/>
</dbReference>
<feature type="domain" description="Serine aminopeptidase S33" evidence="2">
    <location>
        <begin position="133"/>
        <end position="325"/>
    </location>
</feature>
<dbReference type="Gene3D" id="3.40.50.1820">
    <property type="entry name" value="alpha/beta hydrolase"/>
    <property type="match status" value="1"/>
</dbReference>
<evidence type="ECO:0000256" key="1">
    <source>
        <dbReference type="ARBA" id="ARBA00010884"/>
    </source>
</evidence>
<dbReference type="InterPro" id="IPR029058">
    <property type="entry name" value="AB_hydrolase_fold"/>
</dbReference>
<proteinExistence type="inferred from homology"/>
<dbReference type="GeneID" id="100374172"/>
<dbReference type="PANTHER" id="PTHR10794">
    <property type="entry name" value="ABHYDROLASE DOMAIN-CONTAINING PROTEIN"/>
    <property type="match status" value="1"/>
</dbReference>
<name>A0ABM0MCP7_SACKO</name>
<dbReference type="InterPro" id="IPR050960">
    <property type="entry name" value="AB_hydrolase_4_sf"/>
</dbReference>
<keyword evidence="3" id="KW-1185">Reference proteome</keyword>
<protein>
    <submittedName>
        <fullName evidence="4">Abhydrolase domain-containing protein 3-like</fullName>
    </submittedName>
</protein>